<dbReference type="SUPFAM" id="SSF74650">
    <property type="entry name" value="Galactose mutarotase-like"/>
    <property type="match status" value="1"/>
</dbReference>
<comment type="catalytic activity">
    <reaction evidence="1">
        <text>alpha-D-glucose 6-phosphate = beta-D-glucose 6-phosphate</text>
        <dbReference type="Rhea" id="RHEA:16249"/>
        <dbReference type="ChEBI" id="CHEBI:58225"/>
        <dbReference type="ChEBI" id="CHEBI:58247"/>
        <dbReference type="EC" id="5.1.3.15"/>
    </reaction>
</comment>
<comment type="caution">
    <text evidence="6">The sequence shown here is derived from an EMBL/GenBank/DDBJ whole genome shotgun (WGS) entry which is preliminary data.</text>
</comment>
<evidence type="ECO:0000256" key="3">
    <source>
        <dbReference type="ARBA" id="ARBA00023235"/>
    </source>
</evidence>
<dbReference type="GO" id="GO:0047938">
    <property type="term" value="F:glucose-6-phosphate 1-epimerase activity"/>
    <property type="evidence" value="ECO:0007669"/>
    <property type="project" value="UniProtKB-UniRule"/>
</dbReference>
<dbReference type="PANTHER" id="PTHR11122:SF13">
    <property type="entry name" value="GLUCOSE-6-PHOSPHATE 1-EPIMERASE"/>
    <property type="match status" value="1"/>
</dbReference>
<gene>
    <name evidence="6" type="ORF">FA869_09655</name>
</gene>
<reference evidence="6 7" key="1">
    <citation type="submission" date="2019-04" db="EMBL/GenBank/DDBJ databases">
        <title>Crypto-aerobic microbial life in anoxic (sulfidic) marine sediments.</title>
        <authorList>
            <person name="Bhattacharya S."/>
            <person name="Roy C."/>
            <person name="Mondal N."/>
            <person name="Sarkar J."/>
            <person name="Mandal S."/>
            <person name="Rameez M.J."/>
            <person name="Ghosh W."/>
        </authorList>
    </citation>
    <scope>NUCLEOTIDE SEQUENCE [LARGE SCALE GENOMIC DNA]</scope>
    <source>
        <strain evidence="6 7">SBBB</strain>
    </source>
</reference>
<evidence type="ECO:0000256" key="1">
    <source>
        <dbReference type="ARBA" id="ARBA00001096"/>
    </source>
</evidence>
<dbReference type="Proteomes" id="UP000305198">
    <property type="component" value="Unassembled WGS sequence"/>
</dbReference>
<dbReference type="InterPro" id="IPR014718">
    <property type="entry name" value="GH-type_carb-bd"/>
</dbReference>
<accession>A0A4U0YHF2</accession>
<protein>
    <recommendedName>
        <fullName evidence="4">Putative glucose-6-phosphate 1-epimerase</fullName>
        <ecNumber evidence="4">5.1.3.15</ecNumber>
    </recommendedName>
</protein>
<feature type="active site" evidence="5">
    <location>
        <position position="172"/>
    </location>
</feature>
<dbReference type="Gene3D" id="2.70.98.10">
    <property type="match status" value="1"/>
</dbReference>
<comment type="similarity">
    <text evidence="2 4">Belongs to the glucose-6-phosphate 1-epimerase family.</text>
</comment>
<organism evidence="6 7">
    <name type="scientific">Halopseudomonas bauzanensis</name>
    <dbReference type="NCBI Taxonomy" id="653930"/>
    <lineage>
        <taxon>Bacteria</taxon>
        <taxon>Pseudomonadati</taxon>
        <taxon>Pseudomonadota</taxon>
        <taxon>Gammaproteobacteria</taxon>
        <taxon>Pseudomonadales</taxon>
        <taxon>Pseudomonadaceae</taxon>
        <taxon>Halopseudomonas</taxon>
    </lineage>
</organism>
<evidence type="ECO:0000313" key="6">
    <source>
        <dbReference type="EMBL" id="TKA91370.1"/>
    </source>
</evidence>
<dbReference type="GO" id="GO:0005975">
    <property type="term" value="P:carbohydrate metabolic process"/>
    <property type="evidence" value="ECO:0007669"/>
    <property type="project" value="InterPro"/>
</dbReference>
<dbReference type="EMBL" id="SWAV01000003">
    <property type="protein sequence ID" value="TKA91370.1"/>
    <property type="molecule type" value="Genomic_DNA"/>
</dbReference>
<evidence type="ECO:0000313" key="7">
    <source>
        <dbReference type="Proteomes" id="UP000305198"/>
    </source>
</evidence>
<sequence>MYRAEISLHGSGIGVIDTLPTGVIRTRNALGRRFIEVDHPAVHARIAEQGAQIIACAPTGQQPLLWMSPVDPAKPDTALRGGIPLCWPWFADERPGPAHGIARTSHWQLRLAEADSQQVRLVLELPEQEIARQLPGEHWAVQVEMVLGSSLSVTLTTTNTGPRPQPLSQALHSYLPVDDIDSAQILGLEGASYIDKLQAGAQCRQQGPVRFSGEVDRVYFDTTADVQLLDGSGEPLWVQRRNSQSVVVWNPWQAKGARLSQFPADGYRGMVCIEAANAGPDARLVEAGQTHWLQTIISRHPP</sequence>
<dbReference type="InterPro" id="IPR011013">
    <property type="entry name" value="Gal_mutarotase_sf_dom"/>
</dbReference>
<evidence type="ECO:0000256" key="2">
    <source>
        <dbReference type="ARBA" id="ARBA00005866"/>
    </source>
</evidence>
<feature type="active site" evidence="5">
    <location>
        <position position="274"/>
    </location>
</feature>
<dbReference type="Pfam" id="PF01263">
    <property type="entry name" value="Aldose_epim"/>
    <property type="match status" value="1"/>
</dbReference>
<dbReference type="InterPro" id="IPR008183">
    <property type="entry name" value="Aldose_1/G6P_1-epimerase"/>
</dbReference>
<evidence type="ECO:0000256" key="5">
    <source>
        <dbReference type="PIRSR" id="PIRSR016020-1"/>
    </source>
</evidence>
<keyword evidence="3 4" id="KW-0413">Isomerase</keyword>
<evidence type="ECO:0000256" key="4">
    <source>
        <dbReference type="PIRNR" id="PIRNR016020"/>
    </source>
</evidence>
<name>A0A4U0YHF2_9GAMM</name>
<dbReference type="EC" id="5.1.3.15" evidence="4"/>
<dbReference type="CDD" id="cd09020">
    <property type="entry name" value="D-hex-6-P-epi_like"/>
    <property type="match status" value="1"/>
</dbReference>
<dbReference type="InterPro" id="IPR025532">
    <property type="entry name" value="G6P_1-epimerase"/>
</dbReference>
<dbReference type="AlphaFoldDB" id="A0A4U0YHF2"/>
<dbReference type="PANTHER" id="PTHR11122">
    <property type="entry name" value="APOSPORY-ASSOCIATED PROTEIN C-RELATED"/>
    <property type="match status" value="1"/>
</dbReference>
<dbReference type="PIRSF" id="PIRSF016020">
    <property type="entry name" value="PHexose_mutarotase"/>
    <property type="match status" value="1"/>
</dbReference>
<dbReference type="GO" id="GO:0030246">
    <property type="term" value="F:carbohydrate binding"/>
    <property type="evidence" value="ECO:0007669"/>
    <property type="project" value="UniProtKB-UniRule"/>
</dbReference>
<proteinExistence type="inferred from homology"/>